<keyword evidence="1" id="KW-0732">Signal</keyword>
<dbReference type="Pfam" id="PF14273">
    <property type="entry name" value="DUF4360"/>
    <property type="match status" value="1"/>
</dbReference>
<organism evidence="2 3">
    <name type="scientific">Actinomadura litoris</name>
    <dbReference type="NCBI Taxonomy" id="2678616"/>
    <lineage>
        <taxon>Bacteria</taxon>
        <taxon>Bacillati</taxon>
        <taxon>Actinomycetota</taxon>
        <taxon>Actinomycetes</taxon>
        <taxon>Streptosporangiales</taxon>
        <taxon>Thermomonosporaceae</taxon>
        <taxon>Actinomadura</taxon>
    </lineage>
</organism>
<dbReference type="Proteomes" id="UP000432015">
    <property type="component" value="Unassembled WGS sequence"/>
</dbReference>
<dbReference type="PANTHER" id="PTHR38847:SF1">
    <property type="entry name" value="PSEUDOURIDINE SYNTHASE RSUA_RLUA-LIKE DOMAIN-CONTAINING PROTEIN"/>
    <property type="match status" value="1"/>
</dbReference>
<dbReference type="PANTHER" id="PTHR38847">
    <property type="match status" value="1"/>
</dbReference>
<protein>
    <submittedName>
        <fullName evidence="2">DUF4360 domain-containing protein</fullName>
    </submittedName>
</protein>
<feature type="signal peptide" evidence="1">
    <location>
        <begin position="1"/>
        <end position="33"/>
    </location>
</feature>
<dbReference type="EMBL" id="WOFH01000005">
    <property type="protein sequence ID" value="MUN38122.1"/>
    <property type="molecule type" value="Genomic_DNA"/>
</dbReference>
<evidence type="ECO:0000313" key="3">
    <source>
        <dbReference type="Proteomes" id="UP000432015"/>
    </source>
</evidence>
<dbReference type="InterPro" id="IPR025649">
    <property type="entry name" value="DUF4360"/>
</dbReference>
<reference evidence="2 3" key="1">
    <citation type="submission" date="2019-11" db="EMBL/GenBank/DDBJ databases">
        <authorList>
            <person name="Cao P."/>
        </authorList>
    </citation>
    <scope>NUCLEOTIDE SEQUENCE [LARGE SCALE GENOMIC DNA]</scope>
    <source>
        <strain evidence="2 3">NEAU-AAG5</strain>
    </source>
</reference>
<comment type="caution">
    <text evidence="2">The sequence shown here is derived from an EMBL/GenBank/DDBJ whole genome shotgun (WGS) entry which is preliminary data.</text>
</comment>
<evidence type="ECO:0000313" key="2">
    <source>
        <dbReference type="EMBL" id="MUN38122.1"/>
    </source>
</evidence>
<name>A0A7K1L159_9ACTN</name>
<dbReference type="AlphaFoldDB" id="A0A7K1L159"/>
<proteinExistence type="predicted"/>
<sequence length="220" mass="23719">MKFLDRRERVHKGMLVLGAVVAGLTAAATPAGAGSRPAHGPVGVTIVIAAANGSGCPPGTVRTQLDPDRDGFKVVYSQHRAQVGGSSSPADSRKNCQILLKVRVPDGYSYAISQVRSHGYAQLQDGANALHKGAFYFQGVLDGTRITHELKGAFRGNWRFTDTLPVLDWTRCGEEPDLILYTELRVDKGTSDPAKVSFISMDSTDQDAGTTYRLAWRTCP</sequence>
<accession>A0A7K1L159</accession>
<keyword evidence="3" id="KW-1185">Reference proteome</keyword>
<dbReference type="RefSeq" id="WP_156217279.1">
    <property type="nucleotide sequence ID" value="NZ_WOFH01000005.1"/>
</dbReference>
<evidence type="ECO:0000256" key="1">
    <source>
        <dbReference type="SAM" id="SignalP"/>
    </source>
</evidence>
<gene>
    <name evidence="2" type="ORF">GNZ18_16115</name>
</gene>
<feature type="chain" id="PRO_5029473223" evidence="1">
    <location>
        <begin position="34"/>
        <end position="220"/>
    </location>
</feature>